<keyword evidence="3" id="KW-1185">Reference proteome</keyword>
<name>A0A512PB80_9CELL</name>
<dbReference type="AlphaFoldDB" id="A0A512PB80"/>
<comment type="caution">
    <text evidence="2">The sequence shown here is derived from an EMBL/GenBank/DDBJ whole genome shotgun (WGS) entry which is preliminary data.</text>
</comment>
<accession>A0A512PB80</accession>
<feature type="compositionally biased region" description="Low complexity" evidence="1">
    <location>
        <begin position="1"/>
        <end position="32"/>
    </location>
</feature>
<sequence>MTAGAAPAAPDPTQQRSTTMTETTAETLTETQADPAEERLGHWWIRLLMTALDAIDPRTAIGSLTSGDGYEIGRR</sequence>
<reference evidence="2 3" key="1">
    <citation type="submission" date="2019-07" db="EMBL/GenBank/DDBJ databases">
        <title>Whole genome shotgun sequence of Cellulomonas soli NBRC 109434.</title>
        <authorList>
            <person name="Hosoyama A."/>
            <person name="Uohara A."/>
            <person name="Ohji S."/>
            <person name="Ichikawa N."/>
        </authorList>
    </citation>
    <scope>NUCLEOTIDE SEQUENCE [LARGE SCALE GENOMIC DNA]</scope>
    <source>
        <strain evidence="2 3">NBRC 109434</strain>
    </source>
</reference>
<evidence type="ECO:0000313" key="3">
    <source>
        <dbReference type="Proteomes" id="UP000321798"/>
    </source>
</evidence>
<evidence type="ECO:0000256" key="1">
    <source>
        <dbReference type="SAM" id="MobiDB-lite"/>
    </source>
</evidence>
<proteinExistence type="predicted"/>
<feature type="region of interest" description="Disordered" evidence="1">
    <location>
        <begin position="1"/>
        <end position="36"/>
    </location>
</feature>
<evidence type="ECO:0000313" key="2">
    <source>
        <dbReference type="EMBL" id="GEP68426.1"/>
    </source>
</evidence>
<dbReference type="Proteomes" id="UP000321798">
    <property type="component" value="Unassembled WGS sequence"/>
</dbReference>
<gene>
    <name evidence="2" type="ORF">CSO01_11410</name>
</gene>
<protein>
    <submittedName>
        <fullName evidence="2">Uncharacterized protein</fullName>
    </submittedName>
</protein>
<organism evidence="2 3">
    <name type="scientific">Cellulomonas soli</name>
    <dbReference type="NCBI Taxonomy" id="931535"/>
    <lineage>
        <taxon>Bacteria</taxon>
        <taxon>Bacillati</taxon>
        <taxon>Actinomycetota</taxon>
        <taxon>Actinomycetes</taxon>
        <taxon>Micrococcales</taxon>
        <taxon>Cellulomonadaceae</taxon>
        <taxon>Cellulomonas</taxon>
    </lineage>
</organism>
<dbReference type="EMBL" id="BKAL01000003">
    <property type="protein sequence ID" value="GEP68426.1"/>
    <property type="molecule type" value="Genomic_DNA"/>
</dbReference>